<dbReference type="CDD" id="cd00063">
    <property type="entry name" value="FN3"/>
    <property type="match status" value="2"/>
</dbReference>
<proteinExistence type="predicted"/>
<evidence type="ECO:0000256" key="6">
    <source>
        <dbReference type="ARBA" id="ARBA00022692"/>
    </source>
</evidence>
<gene>
    <name evidence="19" type="primary">LOC116303033</name>
</gene>
<dbReference type="Gene3D" id="2.60.40.3210">
    <property type="entry name" value="Zona pellucida, ZP-N domain"/>
    <property type="match status" value="1"/>
</dbReference>
<dbReference type="InterPro" id="IPR001507">
    <property type="entry name" value="ZP_dom"/>
</dbReference>
<dbReference type="Pfam" id="PF00047">
    <property type="entry name" value="ig"/>
    <property type="match status" value="1"/>
</dbReference>
<evidence type="ECO:0000313" key="18">
    <source>
        <dbReference type="Proteomes" id="UP000515163"/>
    </source>
</evidence>
<evidence type="ECO:0000256" key="8">
    <source>
        <dbReference type="ARBA" id="ARBA00023136"/>
    </source>
</evidence>
<dbReference type="InterPro" id="IPR051148">
    <property type="entry name" value="Zona_Pellucida_Domain_gp"/>
</dbReference>
<keyword evidence="7 13" id="KW-1133">Transmembrane helix</keyword>
<dbReference type="SUPFAM" id="SSF49265">
    <property type="entry name" value="Fibronectin type III"/>
    <property type="match status" value="1"/>
</dbReference>
<dbReference type="GO" id="GO:0005886">
    <property type="term" value="C:plasma membrane"/>
    <property type="evidence" value="ECO:0007669"/>
    <property type="project" value="UniProtKB-SubCell"/>
</dbReference>
<dbReference type="InterPro" id="IPR013151">
    <property type="entry name" value="Immunoglobulin_dom"/>
</dbReference>
<accession>A0A6P8IN98</accession>
<dbReference type="Pfam" id="PF13927">
    <property type="entry name" value="Ig_3"/>
    <property type="match status" value="1"/>
</dbReference>
<dbReference type="PRINTS" id="PR00023">
    <property type="entry name" value="ZPELLUCIDA"/>
</dbReference>
<evidence type="ECO:0000259" key="15">
    <source>
        <dbReference type="PROSITE" id="PS50835"/>
    </source>
</evidence>
<dbReference type="Pfam" id="PF23344">
    <property type="entry name" value="ZP-N"/>
    <property type="match status" value="1"/>
</dbReference>
<feature type="domain" description="Fibronectin type-III" evidence="16">
    <location>
        <begin position="306"/>
        <end position="398"/>
    </location>
</feature>
<keyword evidence="8 13" id="KW-0472">Membrane</keyword>
<dbReference type="AlphaFoldDB" id="A0A6P8IN98"/>
<dbReference type="InterPro" id="IPR003961">
    <property type="entry name" value="FN3_dom"/>
</dbReference>
<dbReference type="Pfam" id="PF00041">
    <property type="entry name" value="fn3"/>
    <property type="match status" value="1"/>
</dbReference>
<evidence type="ECO:0000256" key="2">
    <source>
        <dbReference type="ARBA" id="ARBA00022475"/>
    </source>
</evidence>
<dbReference type="InParanoid" id="A0A6P8IN98"/>
<feature type="domain" description="Fibronectin type-III" evidence="16">
    <location>
        <begin position="401"/>
        <end position="501"/>
    </location>
</feature>
<dbReference type="SMART" id="SM00241">
    <property type="entry name" value="ZP"/>
    <property type="match status" value="1"/>
</dbReference>
<evidence type="ECO:0000256" key="3">
    <source>
        <dbReference type="ARBA" id="ARBA00022525"/>
    </source>
</evidence>
<dbReference type="SMART" id="SM00060">
    <property type="entry name" value="FN3"/>
    <property type="match status" value="2"/>
</dbReference>
<dbReference type="Gene3D" id="2.60.40.4100">
    <property type="entry name" value="Zona pellucida, ZP-C domain"/>
    <property type="match status" value="1"/>
</dbReference>
<protein>
    <submittedName>
        <fullName evidence="19">Neural cell adhesion molecule 2-like isoform X1</fullName>
    </submittedName>
</protein>
<dbReference type="GeneID" id="116303033"/>
<keyword evidence="3" id="KW-0964">Secreted</keyword>
<dbReference type="PANTHER" id="PTHR23343:SF118">
    <property type="entry name" value="ZP DOMAIN-CONTAINING PROTEIN"/>
    <property type="match status" value="1"/>
</dbReference>
<feature type="chain" id="PRO_5027580257" evidence="14">
    <location>
        <begin position="22"/>
        <end position="862"/>
    </location>
</feature>
<evidence type="ECO:0000259" key="17">
    <source>
        <dbReference type="PROSITE" id="PS51034"/>
    </source>
</evidence>
<evidence type="ECO:0000256" key="1">
    <source>
        <dbReference type="ARBA" id="ARBA00004251"/>
    </source>
</evidence>
<evidence type="ECO:0000256" key="13">
    <source>
        <dbReference type="SAM" id="Phobius"/>
    </source>
</evidence>
<dbReference type="SUPFAM" id="SSF48726">
    <property type="entry name" value="Immunoglobulin"/>
    <property type="match status" value="3"/>
</dbReference>
<evidence type="ECO:0000256" key="9">
    <source>
        <dbReference type="ARBA" id="ARBA00023157"/>
    </source>
</evidence>
<dbReference type="InterPro" id="IPR042235">
    <property type="entry name" value="ZP-C_dom"/>
</dbReference>
<evidence type="ECO:0000256" key="4">
    <source>
        <dbReference type="ARBA" id="ARBA00022530"/>
    </source>
</evidence>
<dbReference type="PANTHER" id="PTHR23343">
    <property type="entry name" value="ZONA PELLUCIDA SPERM-BINDING PROTEIN"/>
    <property type="match status" value="1"/>
</dbReference>
<feature type="signal peptide" evidence="14">
    <location>
        <begin position="1"/>
        <end position="21"/>
    </location>
</feature>
<evidence type="ECO:0000256" key="10">
    <source>
        <dbReference type="ARBA" id="ARBA00023180"/>
    </source>
</evidence>
<name>A0A6P8IN98_ACTTE</name>
<dbReference type="Pfam" id="PF00100">
    <property type="entry name" value="Zona_pellucida"/>
    <property type="match status" value="1"/>
</dbReference>
<keyword evidence="9" id="KW-1015">Disulfide bond</keyword>
<dbReference type="PROSITE" id="PS50853">
    <property type="entry name" value="FN3"/>
    <property type="match status" value="2"/>
</dbReference>
<dbReference type="PROSITE" id="PS51034">
    <property type="entry name" value="ZP_2"/>
    <property type="match status" value="1"/>
</dbReference>
<reference evidence="19" key="1">
    <citation type="submission" date="2025-08" db="UniProtKB">
        <authorList>
            <consortium name="RefSeq"/>
        </authorList>
    </citation>
    <scope>IDENTIFICATION</scope>
    <source>
        <tissue evidence="19">Tentacle</tissue>
    </source>
</reference>
<keyword evidence="6 13" id="KW-0812">Transmembrane</keyword>
<evidence type="ECO:0000259" key="16">
    <source>
        <dbReference type="PROSITE" id="PS50853"/>
    </source>
</evidence>
<keyword evidence="4" id="KW-0272">Extracellular matrix</keyword>
<dbReference type="Gene3D" id="2.60.40.10">
    <property type="entry name" value="Immunoglobulins"/>
    <property type="match status" value="5"/>
</dbReference>
<evidence type="ECO:0000313" key="19">
    <source>
        <dbReference type="RefSeq" id="XP_031568334.1"/>
    </source>
</evidence>
<dbReference type="CDD" id="cd00096">
    <property type="entry name" value="Ig"/>
    <property type="match status" value="1"/>
</dbReference>
<comment type="subcellular location">
    <subcellularLocation>
        <location evidence="1">Cell membrane</location>
        <topology evidence="1">Single-pass type I membrane protein</topology>
    </subcellularLocation>
    <subcellularLocation>
        <location evidence="12">Zona pellucida</location>
    </subcellularLocation>
</comment>
<feature type="domain" description="ZP" evidence="17">
    <location>
        <begin position="525"/>
        <end position="770"/>
    </location>
</feature>
<dbReference type="InterPro" id="IPR036179">
    <property type="entry name" value="Ig-like_dom_sf"/>
</dbReference>
<feature type="transmembrane region" description="Helical" evidence="13">
    <location>
        <begin position="815"/>
        <end position="840"/>
    </location>
</feature>
<keyword evidence="14" id="KW-0732">Signal</keyword>
<dbReference type="Proteomes" id="UP000515163">
    <property type="component" value="Unplaced"/>
</dbReference>
<dbReference type="PROSITE" id="PS50835">
    <property type="entry name" value="IG_LIKE"/>
    <property type="match status" value="1"/>
</dbReference>
<dbReference type="InterPro" id="IPR013783">
    <property type="entry name" value="Ig-like_fold"/>
</dbReference>
<dbReference type="InterPro" id="IPR036116">
    <property type="entry name" value="FN3_sf"/>
</dbReference>
<sequence length="862" mass="97516">MGWSEVIFMLFLYNVLHYADSKVIVRATDVTTRGKTFQVTCRVEDEELIGWFDKEGNQITSTNIFAAKYYVQSEPDTPNELTLYVVNVEVKDGGDYSCRGSKNIGNFELYVEFYVVEFPNSFTMNVGQSAIIPCKGIGYPKPANRWYKNWQSQELGRTSDDRYEKLANGSLYIKNVTVEDASNYTCRILQFEGKKVAAREERKHIQVIVYGPPVLNKKKSTNVVYSYQGNPIKVPISCSWWGFPIPNMNFTKPNRALLRDVSLSGRTINGYLSTTNKQDFGVYICFASNKLGTRRHKIYVKEADGPLSPVNITFSTYCGYITVLWSTPSFDGGLPIILYDLELIHNGKRVDDASAGSTKRRFTFNGGIIKPNTRYTVRVRGRNKAKEGTWYTEHVYSDICPPRGVSITNHQTRLNSTRFTLTWTGPHDNGGDPNVTYVIEYSKQDDDGKYVYWVTVKNITGKQYNVTGLQRGNKYQFRVVGVNRMGQSDAGEKEFLVTESAVTDKPPTTKPKDPEGELVYDFKVNCTSLVIQVDLTINNFPNIDRDSFRLRDPSCQPYKKTDSHVILRTRLDGCGTTNQHRNLSVTYYNSVTARVAKTPSKMHIVEFPFSCTFIKMRTIGTPSFQPRKKVSVVEEGFGNFSFEMNLYKSSQFKVPYDVSEYPVNVPVTKNLFAKTTLLSSDKNLEALAYTCIATPSINSKDQLQYSFIENGCPLDSTVKFKPIPGVEQRFQMLPFKFRNTSQSVIYLHCRVMVCHKDDQESRCRKGCIPNSRGARDVEMSRRSTIHSVTLGPVQVLNQGLKDASHSPSEHTSTNMGVLLAAILGTIVVSLILFLSLVYALRHAVIHQQQNVLLQVPTESDNL</sequence>
<dbReference type="InterPro" id="IPR007110">
    <property type="entry name" value="Ig-like_dom"/>
</dbReference>
<evidence type="ECO:0000256" key="5">
    <source>
        <dbReference type="ARBA" id="ARBA00022685"/>
    </source>
</evidence>
<dbReference type="InterPro" id="IPR003599">
    <property type="entry name" value="Ig_sub"/>
</dbReference>
<feature type="domain" description="Ig-like" evidence="15">
    <location>
        <begin position="113"/>
        <end position="206"/>
    </location>
</feature>
<dbReference type="SMART" id="SM00409">
    <property type="entry name" value="IG"/>
    <property type="match status" value="3"/>
</dbReference>
<dbReference type="InterPro" id="IPR003598">
    <property type="entry name" value="Ig_sub2"/>
</dbReference>
<keyword evidence="5" id="KW-0165">Cleavage on pair of basic residues</keyword>
<evidence type="ECO:0000256" key="14">
    <source>
        <dbReference type="SAM" id="SignalP"/>
    </source>
</evidence>
<evidence type="ECO:0000256" key="11">
    <source>
        <dbReference type="ARBA" id="ARBA00023279"/>
    </source>
</evidence>
<dbReference type="InterPro" id="IPR048290">
    <property type="entry name" value="ZP_chr"/>
</dbReference>
<evidence type="ECO:0000256" key="7">
    <source>
        <dbReference type="ARBA" id="ARBA00022989"/>
    </source>
</evidence>
<dbReference type="RefSeq" id="XP_031568334.1">
    <property type="nucleotide sequence ID" value="XM_031712474.1"/>
</dbReference>
<keyword evidence="2" id="KW-1003">Cell membrane</keyword>
<organism evidence="18 19">
    <name type="scientific">Actinia tenebrosa</name>
    <name type="common">Australian red waratah sea anemone</name>
    <dbReference type="NCBI Taxonomy" id="6105"/>
    <lineage>
        <taxon>Eukaryota</taxon>
        <taxon>Metazoa</taxon>
        <taxon>Cnidaria</taxon>
        <taxon>Anthozoa</taxon>
        <taxon>Hexacorallia</taxon>
        <taxon>Actiniaria</taxon>
        <taxon>Actiniidae</taxon>
        <taxon>Actinia</taxon>
    </lineage>
</organism>
<dbReference type="InterPro" id="IPR055355">
    <property type="entry name" value="ZP-C"/>
</dbReference>
<dbReference type="InterPro" id="IPR055356">
    <property type="entry name" value="ZP-N"/>
</dbReference>
<evidence type="ECO:0000256" key="12">
    <source>
        <dbReference type="ARBA" id="ARBA00024183"/>
    </source>
</evidence>
<dbReference type="GO" id="GO:0007338">
    <property type="term" value="P:single fertilization"/>
    <property type="evidence" value="ECO:0007669"/>
    <property type="project" value="UniProtKB-KW"/>
</dbReference>
<dbReference type="GO" id="GO:0035805">
    <property type="term" value="C:egg coat"/>
    <property type="evidence" value="ECO:0007669"/>
    <property type="project" value="UniProtKB-SubCell"/>
</dbReference>
<dbReference type="OrthoDB" id="10063988at2759"/>
<keyword evidence="11" id="KW-0278">Fertilization</keyword>
<dbReference type="KEGG" id="aten:116303033"/>
<keyword evidence="18" id="KW-1185">Reference proteome</keyword>
<dbReference type="SMART" id="SM00408">
    <property type="entry name" value="IGc2"/>
    <property type="match status" value="3"/>
</dbReference>
<keyword evidence="10" id="KW-0325">Glycoprotein</keyword>